<feature type="compositionally biased region" description="Low complexity" evidence="1">
    <location>
        <begin position="454"/>
        <end position="466"/>
    </location>
</feature>
<sequence length="497" mass="51997">MSPPAQQGQPGLPPWLESLRANERPATPPRSPNAFPAADLVEEGALPPWMRPAGMENDQSLSGPQAAVSPASFATPATDESKKSISASSLIDEKSLPSWMKDQQSSGEIPQSGIDASSLVEPEALPDWLKNIGTPAQPAAAQPAQPNRRQPQQQPPAMQPPANTMFPGTQQAQPQQPPAAFQPPKPGQLLSAQDLLDSQSLPSWMKQEDPSPAGGVEQPVQPGIAASSLLDENALPSWMQESGQQNSTMPAPNSGVFQAPSAVPATPGGAQNIPSEGGNLVASSLIDESSLPTWLREGGQEQQGGNNQYRSGVFHSNTASMRVPSRPKSEVAASEGTEVAANVFASMLGVASVAPNLPQSQPQQQPQSPPMMAPNTSLGVPDSPVPQQPAMSQHGMMQPMQGMPSGIMNAPQQPGSLNGIPNTPGDNQPGYGGGYSAQGPYMQQQQPASGALSQMGQNPMMQQQGMPPAPAYGVPAEQKPAKRGIFQAILDLFRVNK</sequence>
<feature type="region of interest" description="Disordered" evidence="1">
    <location>
        <begin position="356"/>
        <end position="395"/>
    </location>
</feature>
<feature type="compositionally biased region" description="Polar residues" evidence="1">
    <location>
        <begin position="239"/>
        <end position="251"/>
    </location>
</feature>
<proteinExistence type="predicted"/>
<feature type="region of interest" description="Disordered" evidence="1">
    <location>
        <begin position="296"/>
        <end position="332"/>
    </location>
</feature>
<feature type="region of interest" description="Disordered" evidence="1">
    <location>
        <begin position="445"/>
        <end position="478"/>
    </location>
</feature>
<feature type="compositionally biased region" description="Low complexity" evidence="1">
    <location>
        <begin position="1"/>
        <end position="10"/>
    </location>
</feature>
<organism evidence="2">
    <name type="scientific">Thermosporothrix sp. COM3</name>
    <dbReference type="NCBI Taxonomy" id="2490863"/>
    <lineage>
        <taxon>Bacteria</taxon>
        <taxon>Bacillati</taxon>
        <taxon>Chloroflexota</taxon>
        <taxon>Ktedonobacteria</taxon>
        <taxon>Ktedonobacterales</taxon>
        <taxon>Thermosporotrichaceae</taxon>
        <taxon>Thermosporothrix</taxon>
    </lineage>
</organism>
<evidence type="ECO:0000313" key="2">
    <source>
        <dbReference type="EMBL" id="BBH90486.1"/>
    </source>
</evidence>
<name>A0A455SS87_9CHLR</name>
<gene>
    <name evidence="2" type="ORF">KTC_52370</name>
</gene>
<accession>A0A455SS87</accession>
<feature type="compositionally biased region" description="Low complexity" evidence="1">
    <location>
        <begin position="187"/>
        <end position="201"/>
    </location>
</feature>
<protein>
    <submittedName>
        <fullName evidence="2">Uncharacterized protein</fullName>
    </submittedName>
</protein>
<feature type="compositionally biased region" description="Pro residues" evidence="1">
    <location>
        <begin position="175"/>
        <end position="186"/>
    </location>
</feature>
<evidence type="ECO:0000256" key="1">
    <source>
        <dbReference type="SAM" id="MobiDB-lite"/>
    </source>
</evidence>
<dbReference type="EMBL" id="AP019376">
    <property type="protein sequence ID" value="BBH90486.1"/>
    <property type="molecule type" value="Genomic_DNA"/>
</dbReference>
<feature type="compositionally biased region" description="Low complexity" evidence="1">
    <location>
        <begin position="135"/>
        <end position="152"/>
    </location>
</feature>
<dbReference type="AlphaFoldDB" id="A0A455SS87"/>
<feature type="compositionally biased region" description="Low complexity" evidence="1">
    <location>
        <begin position="160"/>
        <end position="174"/>
    </location>
</feature>
<reference evidence="2" key="1">
    <citation type="submission" date="2018-12" db="EMBL/GenBank/DDBJ databases">
        <title>Novel natural products biosynthetic potential of the class Ktedonobacteria.</title>
        <authorList>
            <person name="Zheng Y."/>
            <person name="Saitou A."/>
            <person name="Wang C.M."/>
            <person name="Toyoda A."/>
            <person name="Minakuchi Y."/>
            <person name="Sekiguchi Y."/>
            <person name="Ueda K."/>
            <person name="Takano H."/>
            <person name="Sakai Y."/>
            <person name="Yokota A."/>
            <person name="Yabe S."/>
        </authorList>
    </citation>
    <scope>NUCLEOTIDE SEQUENCE</scope>
    <source>
        <strain evidence="2">COM3</strain>
    </source>
</reference>
<feature type="region of interest" description="Disordered" evidence="1">
    <location>
        <begin position="1"/>
        <end position="278"/>
    </location>
</feature>